<evidence type="ECO:0000313" key="4">
    <source>
        <dbReference type="Proteomes" id="UP001253458"/>
    </source>
</evidence>
<proteinExistence type="predicted"/>
<dbReference type="AlphaFoldDB" id="A0AAJ2BVC9"/>
<dbReference type="Proteomes" id="UP001253458">
    <property type="component" value="Unassembled WGS sequence"/>
</dbReference>
<dbReference type="RefSeq" id="WP_209816712.1">
    <property type="nucleotide sequence ID" value="NZ_JAVDTL010000001.1"/>
</dbReference>
<dbReference type="EMBL" id="JAVDTS010000001">
    <property type="protein sequence ID" value="MDR6835522.1"/>
    <property type="molecule type" value="Genomic_DNA"/>
</dbReference>
<dbReference type="EMBL" id="JAVDTL010000001">
    <property type="protein sequence ID" value="MDR6765085.1"/>
    <property type="molecule type" value="Genomic_DNA"/>
</dbReference>
<sequence>MSFTSLPITTARATAFQGMGMMPPALTRANGEQRALGARMITTITTAAT</sequence>
<evidence type="ECO:0000313" key="2">
    <source>
        <dbReference type="EMBL" id="MDR6835522.1"/>
    </source>
</evidence>
<comment type="caution">
    <text evidence="1">The sequence shown here is derived from an EMBL/GenBank/DDBJ whole genome shotgun (WGS) entry which is preliminary data.</text>
</comment>
<evidence type="ECO:0000313" key="3">
    <source>
        <dbReference type="Proteomes" id="UP001249076"/>
    </source>
</evidence>
<gene>
    <name evidence="1" type="ORF">J2W88_000343</name>
    <name evidence="2" type="ORF">J2W93_000343</name>
</gene>
<protein>
    <submittedName>
        <fullName evidence="1">Uncharacterized protein</fullName>
    </submittedName>
</protein>
<name>A0AAJ2BVC9_ACIDE</name>
<dbReference type="Proteomes" id="UP001249076">
    <property type="component" value="Unassembled WGS sequence"/>
</dbReference>
<organism evidence="1 4">
    <name type="scientific">Acidovorax delafieldii</name>
    <name type="common">Pseudomonas delafieldii</name>
    <dbReference type="NCBI Taxonomy" id="47920"/>
    <lineage>
        <taxon>Bacteria</taxon>
        <taxon>Pseudomonadati</taxon>
        <taxon>Pseudomonadota</taxon>
        <taxon>Betaproteobacteria</taxon>
        <taxon>Burkholderiales</taxon>
        <taxon>Comamonadaceae</taxon>
        <taxon>Acidovorax</taxon>
    </lineage>
</organism>
<accession>A0AAJ2BVC9</accession>
<keyword evidence="3" id="KW-1185">Reference proteome</keyword>
<evidence type="ECO:0000313" key="1">
    <source>
        <dbReference type="EMBL" id="MDR6765085.1"/>
    </source>
</evidence>
<reference evidence="1 3" key="1">
    <citation type="submission" date="2023-07" db="EMBL/GenBank/DDBJ databases">
        <title>Sorghum-associated microbial communities from plants grown in Nebraska, USA.</title>
        <authorList>
            <person name="Schachtman D."/>
        </authorList>
    </citation>
    <scope>NUCLEOTIDE SEQUENCE</scope>
    <source>
        <strain evidence="2 3">BE105</strain>
        <strain evidence="1">BE69</strain>
    </source>
</reference>